<evidence type="ECO:0000256" key="1">
    <source>
        <dbReference type="SAM" id="MobiDB-lite"/>
    </source>
</evidence>
<feature type="compositionally biased region" description="Low complexity" evidence="1">
    <location>
        <begin position="139"/>
        <end position="170"/>
    </location>
</feature>
<evidence type="ECO:0000259" key="2">
    <source>
        <dbReference type="Pfam" id="PF11127"/>
    </source>
</evidence>
<reference evidence="3 4" key="1">
    <citation type="submission" date="2018-12" db="EMBL/GenBank/DDBJ databases">
        <title>Lysinibacillus antri sp. nov., isolated from a cave soil.</title>
        <authorList>
            <person name="Narsing Rao M.P."/>
            <person name="Zhang H."/>
            <person name="Dong Z.-Y."/>
            <person name="Niu X.-K."/>
            <person name="Zhang K."/>
            <person name="Fang B.-Z."/>
            <person name="Kang Y.-Q."/>
            <person name="Xiao M."/>
            <person name="Li W.-J."/>
        </authorList>
    </citation>
    <scope>NUCLEOTIDE SEQUENCE [LARGE SCALE GENOMIC DNA]</scope>
    <source>
        <strain evidence="3 4">SYSU K30002</strain>
    </source>
</reference>
<dbReference type="AlphaFoldDB" id="A0A3S0QNJ3"/>
<proteinExistence type="predicted"/>
<feature type="domain" description="Inner membrane protein YgaP-like transmembrane" evidence="2">
    <location>
        <begin position="1"/>
        <end position="66"/>
    </location>
</feature>
<accession>A0A3S0QNJ3</accession>
<feature type="region of interest" description="Disordered" evidence="1">
    <location>
        <begin position="136"/>
        <end position="170"/>
    </location>
</feature>
<feature type="region of interest" description="Disordered" evidence="1">
    <location>
        <begin position="95"/>
        <end position="116"/>
    </location>
</feature>
<gene>
    <name evidence="3" type="ORF">EK386_15480</name>
</gene>
<dbReference type="EMBL" id="RYYR01000026">
    <property type="protein sequence ID" value="RUL49312.1"/>
    <property type="molecule type" value="Genomic_DNA"/>
</dbReference>
<dbReference type="Pfam" id="PF11127">
    <property type="entry name" value="YgaP-like_TM"/>
    <property type="match status" value="1"/>
</dbReference>
<protein>
    <submittedName>
        <fullName evidence="3">DUF2892 domain-containing protein</fullName>
    </submittedName>
</protein>
<sequence>MQENISEKSGFVRLALGTGLTAFGVAHLTKDSGSKSLGSALVIAGAMKVAEGIFLYCPMKALLNSNVKEAVYTSFDEYMDGDSLLRAYNDAYENRWGSEQNNNKSQKKSTSWTDTGLAKAASQAMDAVSKGEDFSDVVQSFNGGNTSGSSSSQSNQSKSSNSGQSATNPS</sequence>
<evidence type="ECO:0000313" key="3">
    <source>
        <dbReference type="EMBL" id="RUL49312.1"/>
    </source>
</evidence>
<feature type="compositionally biased region" description="Polar residues" evidence="1">
    <location>
        <begin position="97"/>
        <end position="114"/>
    </location>
</feature>
<organism evidence="3 4">
    <name type="scientific">Lysinibacillus antri</name>
    <dbReference type="NCBI Taxonomy" id="2498145"/>
    <lineage>
        <taxon>Bacteria</taxon>
        <taxon>Bacillati</taxon>
        <taxon>Bacillota</taxon>
        <taxon>Bacilli</taxon>
        <taxon>Bacillales</taxon>
        <taxon>Bacillaceae</taxon>
        <taxon>Lysinibacillus</taxon>
    </lineage>
</organism>
<dbReference type="Proteomes" id="UP000287910">
    <property type="component" value="Unassembled WGS sequence"/>
</dbReference>
<comment type="caution">
    <text evidence="3">The sequence shown here is derived from an EMBL/GenBank/DDBJ whole genome shotgun (WGS) entry which is preliminary data.</text>
</comment>
<dbReference type="RefSeq" id="WP_126660086.1">
    <property type="nucleotide sequence ID" value="NZ_RYYR01000026.1"/>
</dbReference>
<evidence type="ECO:0000313" key="4">
    <source>
        <dbReference type="Proteomes" id="UP000287910"/>
    </source>
</evidence>
<name>A0A3S0QNJ3_9BACI</name>
<dbReference type="InterPro" id="IPR021309">
    <property type="entry name" value="YgaP-like_TM"/>
</dbReference>
<keyword evidence="4" id="KW-1185">Reference proteome</keyword>